<dbReference type="PANTHER" id="PTHR45444:SF3">
    <property type="entry name" value="XANTHINE DEHYDROGENASE"/>
    <property type="match status" value="1"/>
</dbReference>
<dbReference type="Gene3D" id="3.30.365.10">
    <property type="entry name" value="Aldehyde oxidase/xanthine dehydrogenase, molybdopterin binding domain"/>
    <property type="match status" value="3"/>
</dbReference>
<dbReference type="PANTHER" id="PTHR45444">
    <property type="entry name" value="XANTHINE DEHYDROGENASE"/>
    <property type="match status" value="1"/>
</dbReference>
<accession>A0ABY7EQ79</accession>
<gene>
    <name evidence="2" type="ORF">MAR_036185</name>
</gene>
<dbReference type="Proteomes" id="UP001164746">
    <property type="component" value="Chromosome 7"/>
</dbReference>
<dbReference type="SUPFAM" id="SSF56003">
    <property type="entry name" value="Molybdenum cofactor-binding domain"/>
    <property type="match status" value="1"/>
</dbReference>
<organism evidence="2 3">
    <name type="scientific">Mya arenaria</name>
    <name type="common">Soft-shell clam</name>
    <dbReference type="NCBI Taxonomy" id="6604"/>
    <lineage>
        <taxon>Eukaryota</taxon>
        <taxon>Metazoa</taxon>
        <taxon>Spiralia</taxon>
        <taxon>Lophotrochozoa</taxon>
        <taxon>Mollusca</taxon>
        <taxon>Bivalvia</taxon>
        <taxon>Autobranchia</taxon>
        <taxon>Heteroconchia</taxon>
        <taxon>Euheterodonta</taxon>
        <taxon>Imparidentia</taxon>
        <taxon>Neoheterodontei</taxon>
        <taxon>Myida</taxon>
        <taxon>Myoidea</taxon>
        <taxon>Myidae</taxon>
        <taxon>Mya</taxon>
    </lineage>
</organism>
<evidence type="ECO:0000313" key="3">
    <source>
        <dbReference type="Proteomes" id="UP001164746"/>
    </source>
</evidence>
<keyword evidence="3" id="KW-1185">Reference proteome</keyword>
<dbReference type="InterPro" id="IPR016208">
    <property type="entry name" value="Ald_Oxase/xanthine_DH-like"/>
</dbReference>
<feature type="domain" description="Aldehyde oxidase/xanthine dehydrogenase second molybdopterin binding" evidence="1">
    <location>
        <begin position="14"/>
        <end position="140"/>
    </location>
</feature>
<dbReference type="InterPro" id="IPR046867">
    <property type="entry name" value="AldOxase/xan_DH_MoCoBD2"/>
</dbReference>
<dbReference type="EMBL" id="CP111018">
    <property type="protein sequence ID" value="WAR11109.1"/>
    <property type="molecule type" value="Genomic_DNA"/>
</dbReference>
<sequence>MTATKYAVGFGLPTYNQVASRTLGLPEEKIYTWESSTREIPNAIVTAGSMGFDLYGPAVKIACETLIERLKPVREAMPDDPWEKQVKAAFQQRVPMSATGYNRPPDKDHFSMAKKNGNKQDYFTYGAVCTEVEIDVLTGENQGLGMVTSEDMRVNAEGQNMHCSPLLYKIPSVTSVPRSFNVTLVKNPYDIKTNIYSSKHAVGAARAQQGQEGYFRMDSPATVQRIAELCGEQINTKK</sequence>
<reference evidence="2" key="1">
    <citation type="submission" date="2022-11" db="EMBL/GenBank/DDBJ databases">
        <title>Centuries of genome instability and evolution in soft-shell clam transmissible cancer (bioRxiv).</title>
        <authorList>
            <person name="Hart S.F.M."/>
            <person name="Yonemitsu M.A."/>
            <person name="Giersch R.M."/>
            <person name="Beal B.F."/>
            <person name="Arriagada G."/>
            <person name="Davis B.W."/>
            <person name="Ostrander E.A."/>
            <person name="Goff S.P."/>
            <person name="Metzger M.J."/>
        </authorList>
    </citation>
    <scope>NUCLEOTIDE SEQUENCE</scope>
    <source>
        <strain evidence="2">MELC-2E11</strain>
        <tissue evidence="2">Siphon/mantle</tissue>
    </source>
</reference>
<evidence type="ECO:0000259" key="1">
    <source>
        <dbReference type="Pfam" id="PF20256"/>
    </source>
</evidence>
<name>A0ABY7EQ79_MYAAR</name>
<evidence type="ECO:0000313" key="2">
    <source>
        <dbReference type="EMBL" id="WAR11109.1"/>
    </source>
</evidence>
<dbReference type="Pfam" id="PF20256">
    <property type="entry name" value="MoCoBD_2"/>
    <property type="match status" value="1"/>
</dbReference>
<dbReference type="InterPro" id="IPR037165">
    <property type="entry name" value="AldOxase/xan_DH_Mopterin-bd_sf"/>
</dbReference>
<proteinExistence type="predicted"/>
<protein>
    <submittedName>
        <fullName evidence="2">XDH-like protein</fullName>
    </submittedName>
</protein>